<evidence type="ECO:0000259" key="7">
    <source>
        <dbReference type="PROSITE" id="PS50052"/>
    </source>
</evidence>
<protein>
    <recommendedName>
        <fullName evidence="2">guanylate kinase</fullName>
        <ecNumber evidence="2">2.7.4.8</ecNumber>
    </recommendedName>
</protein>
<gene>
    <name evidence="8" type="ORF">BEMITA_LOCUS12863</name>
</gene>
<evidence type="ECO:0000313" key="9">
    <source>
        <dbReference type="Proteomes" id="UP001152759"/>
    </source>
</evidence>
<dbReference type="NCBIfam" id="TIGR03263">
    <property type="entry name" value="guanyl_kin"/>
    <property type="match status" value="1"/>
</dbReference>
<dbReference type="FunFam" id="3.30.63.10:FF:000002">
    <property type="entry name" value="Guanylate kinase 1"/>
    <property type="match status" value="1"/>
</dbReference>
<dbReference type="InterPro" id="IPR027417">
    <property type="entry name" value="P-loop_NTPase"/>
</dbReference>
<evidence type="ECO:0000256" key="3">
    <source>
        <dbReference type="ARBA" id="ARBA00022679"/>
    </source>
</evidence>
<dbReference type="SMART" id="SM00072">
    <property type="entry name" value="GuKc"/>
    <property type="match status" value="1"/>
</dbReference>
<evidence type="ECO:0000256" key="2">
    <source>
        <dbReference type="ARBA" id="ARBA00012961"/>
    </source>
</evidence>
<keyword evidence="4" id="KW-0547">Nucleotide-binding</keyword>
<dbReference type="Pfam" id="PF00625">
    <property type="entry name" value="Guanylate_kin"/>
    <property type="match status" value="1"/>
</dbReference>
<keyword evidence="5" id="KW-0418">Kinase</keyword>
<dbReference type="FunFam" id="3.40.50.300:FF:000776">
    <property type="entry name" value="Guanylate kinase 2"/>
    <property type="match status" value="1"/>
</dbReference>
<dbReference type="PROSITE" id="PS00856">
    <property type="entry name" value="GUANYLATE_KINASE_1"/>
    <property type="match status" value="1"/>
</dbReference>
<feature type="domain" description="Guanylate kinase-like" evidence="7">
    <location>
        <begin position="6"/>
        <end position="190"/>
    </location>
</feature>
<dbReference type="GO" id="GO:0004385">
    <property type="term" value="F:GMP kinase activity"/>
    <property type="evidence" value="ECO:0007669"/>
    <property type="project" value="UniProtKB-EC"/>
</dbReference>
<evidence type="ECO:0000256" key="5">
    <source>
        <dbReference type="ARBA" id="ARBA00022777"/>
    </source>
</evidence>
<dbReference type="PANTHER" id="PTHR23117:SF13">
    <property type="entry name" value="GUANYLATE KINASE"/>
    <property type="match status" value="1"/>
</dbReference>
<dbReference type="PANTHER" id="PTHR23117">
    <property type="entry name" value="GUANYLATE KINASE-RELATED"/>
    <property type="match status" value="1"/>
</dbReference>
<dbReference type="InterPro" id="IPR008145">
    <property type="entry name" value="GK/Ca_channel_bsu"/>
</dbReference>
<keyword evidence="3" id="KW-0808">Transferase</keyword>
<dbReference type="HAMAP" id="MF_00328">
    <property type="entry name" value="Guanylate_kinase"/>
    <property type="match status" value="1"/>
</dbReference>
<dbReference type="Proteomes" id="UP001152759">
    <property type="component" value="Chromosome 8"/>
</dbReference>
<dbReference type="InterPro" id="IPR008144">
    <property type="entry name" value="Guanylate_kin-like_dom"/>
</dbReference>
<dbReference type="InterPro" id="IPR017665">
    <property type="entry name" value="Guanylate_kinase"/>
</dbReference>
<comment type="similarity">
    <text evidence="1">Belongs to the guanylate kinase family.</text>
</comment>
<name>A0A9P0AK79_BEMTA</name>
<evidence type="ECO:0000256" key="4">
    <source>
        <dbReference type="ARBA" id="ARBA00022741"/>
    </source>
</evidence>
<dbReference type="SUPFAM" id="SSF52540">
    <property type="entry name" value="P-loop containing nucleoside triphosphate hydrolases"/>
    <property type="match status" value="1"/>
</dbReference>
<dbReference type="GO" id="GO:0005524">
    <property type="term" value="F:ATP binding"/>
    <property type="evidence" value="ECO:0007669"/>
    <property type="project" value="UniProtKB-KW"/>
</dbReference>
<sequence length="202" mass="22733">MVRHGPKVLVMCGPSGSGKSTLLRRLFDDYPDKFGFSVSHTSRSPRPGEIDGKHYHFTDRKEMENAIARGEFLESAVFSNNLYGTSLAAVESVWKSGKICVLDIDMQGVKQVKQRSNMMDPILVFIKPPSLKELEDRLRKRGTETEDSLQRRLAVAQEEIEYGDTPGNFHLVIINDNLEKSYAKLRDFVLAELVKNGVDSGE</sequence>
<evidence type="ECO:0000256" key="1">
    <source>
        <dbReference type="ARBA" id="ARBA00005790"/>
    </source>
</evidence>
<evidence type="ECO:0000313" key="8">
    <source>
        <dbReference type="EMBL" id="CAH0394583.1"/>
    </source>
</evidence>
<keyword evidence="9" id="KW-1185">Reference proteome</keyword>
<dbReference type="EC" id="2.7.4.8" evidence="2"/>
<dbReference type="AlphaFoldDB" id="A0A9P0AK79"/>
<proteinExistence type="inferred from homology"/>
<keyword evidence="6" id="KW-0067">ATP-binding</keyword>
<dbReference type="GO" id="GO:0005829">
    <property type="term" value="C:cytosol"/>
    <property type="evidence" value="ECO:0007669"/>
    <property type="project" value="TreeGrafter"/>
</dbReference>
<dbReference type="Gene3D" id="3.40.50.300">
    <property type="entry name" value="P-loop containing nucleotide triphosphate hydrolases"/>
    <property type="match status" value="1"/>
</dbReference>
<evidence type="ECO:0000256" key="6">
    <source>
        <dbReference type="ARBA" id="ARBA00022840"/>
    </source>
</evidence>
<dbReference type="InterPro" id="IPR020590">
    <property type="entry name" value="Guanylate_kinase_CS"/>
</dbReference>
<dbReference type="CDD" id="cd00071">
    <property type="entry name" value="GMPK"/>
    <property type="match status" value="1"/>
</dbReference>
<reference evidence="8" key="1">
    <citation type="submission" date="2021-12" db="EMBL/GenBank/DDBJ databases">
        <authorList>
            <person name="King R."/>
        </authorList>
    </citation>
    <scope>NUCLEOTIDE SEQUENCE</scope>
</reference>
<organism evidence="8 9">
    <name type="scientific">Bemisia tabaci</name>
    <name type="common">Sweetpotato whitefly</name>
    <name type="synonym">Aleurodes tabaci</name>
    <dbReference type="NCBI Taxonomy" id="7038"/>
    <lineage>
        <taxon>Eukaryota</taxon>
        <taxon>Metazoa</taxon>
        <taxon>Ecdysozoa</taxon>
        <taxon>Arthropoda</taxon>
        <taxon>Hexapoda</taxon>
        <taxon>Insecta</taxon>
        <taxon>Pterygota</taxon>
        <taxon>Neoptera</taxon>
        <taxon>Paraneoptera</taxon>
        <taxon>Hemiptera</taxon>
        <taxon>Sternorrhyncha</taxon>
        <taxon>Aleyrodoidea</taxon>
        <taxon>Aleyrodidae</taxon>
        <taxon>Aleyrodinae</taxon>
        <taxon>Bemisia</taxon>
    </lineage>
</organism>
<dbReference type="EMBL" id="OU963869">
    <property type="protein sequence ID" value="CAH0394583.1"/>
    <property type="molecule type" value="Genomic_DNA"/>
</dbReference>
<accession>A0A9P0AK79</accession>
<dbReference type="PROSITE" id="PS50052">
    <property type="entry name" value="GUANYLATE_KINASE_2"/>
    <property type="match status" value="1"/>
</dbReference>